<reference evidence="2 3" key="1">
    <citation type="submission" date="2019-01" db="EMBL/GenBank/DDBJ databases">
        <title>Genome sequences of Streptomyces and Rhizobium isolates collected from root and soil.</title>
        <authorList>
            <person name="Chhettri S."/>
            <person name="Sevigny J.L."/>
            <person name="Sen A."/>
            <person name="Ennis N."/>
            <person name="Tisa L."/>
        </authorList>
    </citation>
    <scope>NUCLEOTIDE SEQUENCE [LARGE SCALE GENOMIC DNA]</scope>
    <source>
        <strain evidence="2 3">San01</strain>
    </source>
</reference>
<dbReference type="AlphaFoldDB" id="A0A3S2V462"/>
<name>A0A3S2V462_9ACTN</name>
<evidence type="ECO:0000256" key="1">
    <source>
        <dbReference type="SAM" id="Phobius"/>
    </source>
</evidence>
<feature type="transmembrane region" description="Helical" evidence="1">
    <location>
        <begin position="6"/>
        <end position="24"/>
    </location>
</feature>
<dbReference type="Proteomes" id="UP000283128">
    <property type="component" value="Unassembled WGS sequence"/>
</dbReference>
<gene>
    <name evidence="2" type="ORF">EOT10_39710</name>
</gene>
<sequence length="76" mass="7981">MGDWLSLVWGGVVGAGATVIALDYRNVGLRVYDLIAQRSPGGGVDARFSPDIMRGTFGVLGVVFLAATGMRAFGMF</sequence>
<comment type="caution">
    <text evidence="2">The sequence shown here is derived from an EMBL/GenBank/DDBJ whole genome shotgun (WGS) entry which is preliminary data.</text>
</comment>
<evidence type="ECO:0000313" key="2">
    <source>
        <dbReference type="EMBL" id="RVU15114.1"/>
    </source>
</evidence>
<dbReference type="RefSeq" id="WP_127833237.1">
    <property type="nucleotide sequence ID" value="NZ_RZYA01000035.1"/>
</dbReference>
<proteinExistence type="predicted"/>
<keyword evidence="1" id="KW-1133">Transmembrane helix</keyword>
<keyword evidence="1" id="KW-0472">Membrane</keyword>
<dbReference type="EMBL" id="RZYA01000035">
    <property type="protein sequence ID" value="RVU15114.1"/>
    <property type="molecule type" value="Genomic_DNA"/>
</dbReference>
<keyword evidence="1" id="KW-0812">Transmembrane</keyword>
<protein>
    <submittedName>
        <fullName evidence="2">Uncharacterized protein</fullName>
    </submittedName>
</protein>
<dbReference type="OrthoDB" id="4335188at2"/>
<keyword evidence="3" id="KW-1185">Reference proteome</keyword>
<organism evidence="2 3">
    <name type="scientific">Streptomyces antnestii</name>
    <dbReference type="NCBI Taxonomy" id="2494256"/>
    <lineage>
        <taxon>Bacteria</taxon>
        <taxon>Bacillati</taxon>
        <taxon>Actinomycetota</taxon>
        <taxon>Actinomycetes</taxon>
        <taxon>Kitasatosporales</taxon>
        <taxon>Streptomycetaceae</taxon>
        <taxon>Streptomyces</taxon>
    </lineage>
</organism>
<feature type="transmembrane region" description="Helical" evidence="1">
    <location>
        <begin position="57"/>
        <end position="74"/>
    </location>
</feature>
<evidence type="ECO:0000313" key="3">
    <source>
        <dbReference type="Proteomes" id="UP000283128"/>
    </source>
</evidence>
<accession>A0A3S2V462</accession>